<dbReference type="EMBL" id="CM035430">
    <property type="protein sequence ID" value="KAH7297689.1"/>
    <property type="molecule type" value="Genomic_DNA"/>
</dbReference>
<dbReference type="PANTHER" id="PTHR21277:SF5">
    <property type="entry name" value="TRANSCRIPTIONAL ADAPTER 1"/>
    <property type="match status" value="1"/>
</dbReference>
<sequence>MKGSEMPPFQNHTRISVQDLKAQMVKRIGPERASQYFGHFKGYISLRFSKTELDKLVVMTIGKENIGLHNKIIKAILTNAINCDAPPQTLAVQDTSKPTKCVPRKSLSSSNNAPKKLSIAGSLTCFSNGAVCKEPLRGEEILHLNQSSEKEKASKHAEGTNHGVDTARPLEHTCDAAQQYMVNSIDVCSRFFKRPRIIIPSSPDTSLNRFSSDEISLSVVDSRHTDVRYEWENDLIKTPRGISIKSRELSSPTKLSAIHLSDSSSLRSRDGKQESNLLNNLPSTELVHCHMEHIAAIEGLEGVNQKCAEILNAGIEAFLKRLISSCIDLVESRSLVQHGTRSERQAGNCDESGSNQIEPHDYATQKEAIQDDSSCPNISFLDFTAAMESNPRQLGYNWPLQLERLQLYLLNYL</sequence>
<evidence type="ECO:0000256" key="1">
    <source>
        <dbReference type="ARBA" id="ARBA00004123"/>
    </source>
</evidence>
<feature type="compositionally biased region" description="Basic and acidic residues" evidence="5">
    <location>
        <begin position="146"/>
        <end position="159"/>
    </location>
</feature>
<dbReference type="InterPro" id="IPR024738">
    <property type="entry name" value="Hfi1/Tada1"/>
</dbReference>
<evidence type="ECO:0000256" key="4">
    <source>
        <dbReference type="ARBA" id="ARBA00023242"/>
    </source>
</evidence>
<dbReference type="OMA" id="IINGMWP"/>
<keyword evidence="4" id="KW-0539">Nucleus</keyword>
<dbReference type="AlphaFoldDB" id="A0A8T2RMI2"/>
<dbReference type="GO" id="GO:0005634">
    <property type="term" value="C:nucleus"/>
    <property type="evidence" value="ECO:0007669"/>
    <property type="project" value="UniProtKB-SubCell"/>
</dbReference>
<dbReference type="GO" id="GO:0006357">
    <property type="term" value="P:regulation of transcription by RNA polymerase II"/>
    <property type="evidence" value="ECO:0007669"/>
    <property type="project" value="TreeGrafter"/>
</dbReference>
<dbReference type="EMBL" id="CM035430">
    <property type="protein sequence ID" value="KAH7297690.1"/>
    <property type="molecule type" value="Genomic_DNA"/>
</dbReference>
<evidence type="ECO:0000256" key="2">
    <source>
        <dbReference type="ARBA" id="ARBA00023015"/>
    </source>
</evidence>
<keyword evidence="2" id="KW-0805">Transcription regulation</keyword>
<feature type="region of interest" description="Disordered" evidence="5">
    <location>
        <begin position="146"/>
        <end position="167"/>
    </location>
</feature>
<keyword evidence="7" id="KW-1185">Reference proteome</keyword>
<dbReference type="GO" id="GO:0003713">
    <property type="term" value="F:transcription coactivator activity"/>
    <property type="evidence" value="ECO:0007669"/>
    <property type="project" value="TreeGrafter"/>
</dbReference>
<name>A0A8T2RMI2_CERRI</name>
<comment type="caution">
    <text evidence="6">The sequence shown here is derived from an EMBL/GenBank/DDBJ whole genome shotgun (WGS) entry which is preliminary data.</text>
</comment>
<evidence type="ECO:0000313" key="7">
    <source>
        <dbReference type="Proteomes" id="UP000825935"/>
    </source>
</evidence>
<accession>A0A8T2RMI2</accession>
<evidence type="ECO:0000256" key="3">
    <source>
        <dbReference type="ARBA" id="ARBA00023163"/>
    </source>
</evidence>
<protein>
    <submittedName>
        <fullName evidence="6">Uncharacterized protein</fullName>
    </submittedName>
</protein>
<gene>
    <name evidence="6" type="ORF">KP509_25G007200</name>
</gene>
<dbReference type="EMBL" id="CM035430">
    <property type="protein sequence ID" value="KAH7297691.1"/>
    <property type="molecule type" value="Genomic_DNA"/>
</dbReference>
<evidence type="ECO:0000256" key="5">
    <source>
        <dbReference type="SAM" id="MobiDB-lite"/>
    </source>
</evidence>
<organism evidence="6 7">
    <name type="scientific">Ceratopteris richardii</name>
    <name type="common">Triangle waterfern</name>
    <dbReference type="NCBI Taxonomy" id="49495"/>
    <lineage>
        <taxon>Eukaryota</taxon>
        <taxon>Viridiplantae</taxon>
        <taxon>Streptophyta</taxon>
        <taxon>Embryophyta</taxon>
        <taxon>Tracheophyta</taxon>
        <taxon>Polypodiopsida</taxon>
        <taxon>Polypodiidae</taxon>
        <taxon>Polypodiales</taxon>
        <taxon>Pteridineae</taxon>
        <taxon>Pteridaceae</taxon>
        <taxon>Parkerioideae</taxon>
        <taxon>Ceratopteris</taxon>
    </lineage>
</organism>
<keyword evidence="3" id="KW-0804">Transcription</keyword>
<dbReference type="GO" id="GO:0000124">
    <property type="term" value="C:SAGA complex"/>
    <property type="evidence" value="ECO:0007669"/>
    <property type="project" value="TreeGrafter"/>
</dbReference>
<dbReference type="Pfam" id="PF12767">
    <property type="entry name" value="SAGA-Tad1"/>
    <property type="match status" value="1"/>
</dbReference>
<dbReference type="PANTHER" id="PTHR21277">
    <property type="entry name" value="TRANSCRIPTIONAL ADAPTER 1"/>
    <property type="match status" value="1"/>
</dbReference>
<dbReference type="Proteomes" id="UP000825935">
    <property type="component" value="Chromosome 25"/>
</dbReference>
<comment type="subcellular location">
    <subcellularLocation>
        <location evidence="1">Nucleus</location>
    </subcellularLocation>
</comment>
<dbReference type="EMBL" id="CM035430">
    <property type="protein sequence ID" value="KAH7297692.1"/>
    <property type="molecule type" value="Genomic_DNA"/>
</dbReference>
<evidence type="ECO:0000313" key="6">
    <source>
        <dbReference type="EMBL" id="KAH7297689.1"/>
    </source>
</evidence>
<dbReference type="OrthoDB" id="10264870at2759"/>
<proteinExistence type="predicted"/>
<reference evidence="6" key="1">
    <citation type="submission" date="2021-08" db="EMBL/GenBank/DDBJ databases">
        <title>WGS assembly of Ceratopteris richardii.</title>
        <authorList>
            <person name="Marchant D.B."/>
            <person name="Chen G."/>
            <person name="Jenkins J."/>
            <person name="Shu S."/>
            <person name="Leebens-Mack J."/>
            <person name="Grimwood J."/>
            <person name="Schmutz J."/>
            <person name="Soltis P."/>
            <person name="Soltis D."/>
            <person name="Chen Z.-H."/>
        </authorList>
    </citation>
    <scope>NUCLEOTIDE SEQUENCE</scope>
    <source>
        <strain evidence="6">Whitten #5841</strain>
        <tissue evidence="6">Leaf</tissue>
    </source>
</reference>